<gene>
    <name evidence="2" type="ordered locus">Halhy_4629</name>
</gene>
<organism evidence="2 3">
    <name type="scientific">Haliscomenobacter hydrossis (strain ATCC 27775 / DSM 1100 / LMG 10767 / O)</name>
    <dbReference type="NCBI Taxonomy" id="760192"/>
    <lineage>
        <taxon>Bacteria</taxon>
        <taxon>Pseudomonadati</taxon>
        <taxon>Bacteroidota</taxon>
        <taxon>Saprospiria</taxon>
        <taxon>Saprospirales</taxon>
        <taxon>Haliscomenobacteraceae</taxon>
        <taxon>Haliscomenobacter</taxon>
    </lineage>
</organism>
<dbReference type="SMART" id="SM00028">
    <property type="entry name" value="TPR"/>
    <property type="match status" value="3"/>
</dbReference>
<protein>
    <submittedName>
        <fullName evidence="2">Tetratricopeptide TPR_2 repeat-containing protein</fullName>
    </submittedName>
</protein>
<dbReference type="Proteomes" id="UP000008461">
    <property type="component" value="Chromosome"/>
</dbReference>
<reference evidence="2 3" key="1">
    <citation type="journal article" date="2011" name="Stand. Genomic Sci.">
        <title>Complete genome sequence of Haliscomenobacter hydrossis type strain (O).</title>
        <authorList>
            <consortium name="US DOE Joint Genome Institute (JGI-PGF)"/>
            <person name="Daligault H."/>
            <person name="Lapidus A."/>
            <person name="Zeytun A."/>
            <person name="Nolan M."/>
            <person name="Lucas S."/>
            <person name="Del Rio T.G."/>
            <person name="Tice H."/>
            <person name="Cheng J.F."/>
            <person name="Tapia R."/>
            <person name="Han C."/>
            <person name="Goodwin L."/>
            <person name="Pitluck S."/>
            <person name="Liolios K."/>
            <person name="Pagani I."/>
            <person name="Ivanova N."/>
            <person name="Huntemann M."/>
            <person name="Mavromatis K."/>
            <person name="Mikhailova N."/>
            <person name="Pati A."/>
            <person name="Chen A."/>
            <person name="Palaniappan K."/>
            <person name="Land M."/>
            <person name="Hauser L."/>
            <person name="Brambilla E.M."/>
            <person name="Rohde M."/>
            <person name="Verbarg S."/>
            <person name="Goker M."/>
            <person name="Bristow J."/>
            <person name="Eisen J.A."/>
            <person name="Markowitz V."/>
            <person name="Hugenholtz P."/>
            <person name="Kyrpides N.C."/>
            <person name="Klenk H.P."/>
            <person name="Woyke T."/>
        </authorList>
    </citation>
    <scope>NUCLEOTIDE SEQUENCE [LARGE SCALE GENOMIC DNA]</scope>
    <source>
        <strain evidence="3">ATCC 27775 / DSM 1100 / LMG 10767 / O</strain>
    </source>
</reference>
<dbReference type="PANTHER" id="PTHR45588:SF1">
    <property type="entry name" value="WW DOMAIN-CONTAINING PROTEIN"/>
    <property type="match status" value="1"/>
</dbReference>
<dbReference type="InterPro" id="IPR011990">
    <property type="entry name" value="TPR-like_helical_dom_sf"/>
</dbReference>
<evidence type="ECO:0000313" key="2">
    <source>
        <dbReference type="EMBL" id="AEE52465.1"/>
    </source>
</evidence>
<evidence type="ECO:0000256" key="1">
    <source>
        <dbReference type="PROSITE-ProRule" id="PRU00339"/>
    </source>
</evidence>
<dbReference type="STRING" id="760192.Halhy_4629"/>
<accession>F4KVK8</accession>
<feature type="repeat" description="TPR" evidence="1">
    <location>
        <begin position="517"/>
        <end position="550"/>
    </location>
</feature>
<dbReference type="PROSITE" id="PS50005">
    <property type="entry name" value="TPR"/>
    <property type="match status" value="1"/>
</dbReference>
<name>F4KVK8_HALH1</name>
<dbReference type="SUPFAM" id="SSF48452">
    <property type="entry name" value="TPR-like"/>
    <property type="match status" value="1"/>
</dbReference>
<evidence type="ECO:0000313" key="3">
    <source>
        <dbReference type="Proteomes" id="UP000008461"/>
    </source>
</evidence>
<sequence length="594" mass="66452">MCFGLDSLSFNNDKLDIMRNLLYHPCWLIIILCSCNQTTKKKGDSAKTDALSSQYGVLCAPEVIDKSWYSSGKKAPLFSGLGGIHFPVSTKSKEAQQYFDQGLMLSFGFNHAEAGRSFYEATRQDPKCAMSWWGFAYVLGPNYNGGMERDNFQRAFDAAQKAKSLAASSTPKEKDLIEALTQRYSADTLIARSFLDSAYAAAMGKVYKKYPNDATIGSLYAEALMDLHPWNLWNRDGSIQPWTPEIMAVLEKSLQLEPRHAGANHFYIHAAEMSQHAEKALASADLLLDLVPGSGHLVHMPSHTYIRIGRYHDGAVSNQKAVLVDSLYTEACHAQGVYPLAYYPHNYHFLAACATLSGESKIAMEGAIATADHAHKSLLRDPAWATLQHYYAIPWYVEVKLGLWKDILNSRAPEKDLKYPSVVWHYAKGMALLSQNKASEAKKQLAAIKSIMVDITIKDLTIWGINSVYDLCLIASKTLEGEILAKEKKFPAAISLLTAAVEKEDALNYNEPPDWFFSVRHHLGAILIDAGKYQDALKVYAQDLKIYPENGWALKGMMNVYEKMGDKGNYDKMKLRFEKAWRYADVEIGSSRIL</sequence>
<dbReference type="eggNOG" id="COG0457">
    <property type="taxonomic scope" value="Bacteria"/>
</dbReference>
<dbReference type="HOGENOM" id="CLU_011527_1_0_10"/>
<reference key="2">
    <citation type="submission" date="2011-04" db="EMBL/GenBank/DDBJ databases">
        <title>Complete sequence of chromosome of Haliscomenobacter hydrossis DSM 1100.</title>
        <authorList>
            <consortium name="US DOE Joint Genome Institute (JGI-PGF)"/>
            <person name="Lucas S."/>
            <person name="Han J."/>
            <person name="Lapidus A."/>
            <person name="Bruce D."/>
            <person name="Goodwin L."/>
            <person name="Pitluck S."/>
            <person name="Peters L."/>
            <person name="Kyrpides N."/>
            <person name="Mavromatis K."/>
            <person name="Ivanova N."/>
            <person name="Ovchinnikova G."/>
            <person name="Pagani I."/>
            <person name="Daligault H."/>
            <person name="Detter J.C."/>
            <person name="Han C."/>
            <person name="Land M."/>
            <person name="Hauser L."/>
            <person name="Markowitz V."/>
            <person name="Cheng J.-F."/>
            <person name="Hugenholtz P."/>
            <person name="Woyke T."/>
            <person name="Wu D."/>
            <person name="Verbarg S."/>
            <person name="Frueling A."/>
            <person name="Brambilla E."/>
            <person name="Klenk H.-P."/>
            <person name="Eisen J.A."/>
        </authorList>
    </citation>
    <scope>NUCLEOTIDE SEQUENCE</scope>
    <source>
        <strain>DSM 1100</strain>
    </source>
</reference>
<dbReference type="KEGG" id="hhy:Halhy_4629"/>
<proteinExistence type="predicted"/>
<dbReference type="AlphaFoldDB" id="F4KVK8"/>
<dbReference type="PANTHER" id="PTHR45588">
    <property type="entry name" value="TPR DOMAIN-CONTAINING PROTEIN"/>
    <property type="match status" value="1"/>
</dbReference>
<keyword evidence="3" id="KW-1185">Reference proteome</keyword>
<dbReference type="EMBL" id="CP002691">
    <property type="protein sequence ID" value="AEE52465.1"/>
    <property type="molecule type" value="Genomic_DNA"/>
</dbReference>
<keyword evidence="1" id="KW-0802">TPR repeat</keyword>
<dbReference type="Gene3D" id="1.25.40.10">
    <property type="entry name" value="Tetratricopeptide repeat domain"/>
    <property type="match status" value="2"/>
</dbReference>
<dbReference type="InterPro" id="IPR019734">
    <property type="entry name" value="TPR_rpt"/>
</dbReference>